<gene>
    <name evidence="2" type="ORF">B0H67DRAFT_101052</name>
</gene>
<accession>A0AA40E252</accession>
<reference evidence="2" key="1">
    <citation type="submission" date="2023-06" db="EMBL/GenBank/DDBJ databases">
        <title>Genome-scale phylogeny and comparative genomics of the fungal order Sordariales.</title>
        <authorList>
            <consortium name="Lawrence Berkeley National Laboratory"/>
            <person name="Hensen N."/>
            <person name="Bonometti L."/>
            <person name="Westerberg I."/>
            <person name="Brannstrom I.O."/>
            <person name="Guillou S."/>
            <person name="Cros-Aarteil S."/>
            <person name="Calhoun S."/>
            <person name="Haridas S."/>
            <person name="Kuo A."/>
            <person name="Mondo S."/>
            <person name="Pangilinan J."/>
            <person name="Riley R."/>
            <person name="Labutti K."/>
            <person name="Andreopoulos B."/>
            <person name="Lipzen A."/>
            <person name="Chen C."/>
            <person name="Yanf M."/>
            <person name="Daum C."/>
            <person name="Ng V."/>
            <person name="Clum A."/>
            <person name="Steindorff A."/>
            <person name="Ohm R."/>
            <person name="Martin F."/>
            <person name="Silar P."/>
            <person name="Natvig D."/>
            <person name="Lalanne C."/>
            <person name="Gautier V."/>
            <person name="Ament-Velasquez S.L."/>
            <person name="Kruys A."/>
            <person name="Hutchinson M.I."/>
            <person name="Powell A.J."/>
            <person name="Barry K."/>
            <person name="Miller A.N."/>
            <person name="Grigoriev I.V."/>
            <person name="Debuchy R."/>
            <person name="Gladieux P."/>
            <person name="Thoren M.H."/>
            <person name="Johannesson H."/>
        </authorList>
    </citation>
    <scope>NUCLEOTIDE SEQUENCE</scope>
    <source>
        <strain evidence="2">SMH4607-1</strain>
    </source>
</reference>
<evidence type="ECO:0000313" key="3">
    <source>
        <dbReference type="Proteomes" id="UP001172102"/>
    </source>
</evidence>
<evidence type="ECO:0000313" key="2">
    <source>
        <dbReference type="EMBL" id="KAK0724190.1"/>
    </source>
</evidence>
<evidence type="ECO:0000256" key="1">
    <source>
        <dbReference type="SAM" id="MobiDB-lite"/>
    </source>
</evidence>
<dbReference type="AlphaFoldDB" id="A0AA40E252"/>
<keyword evidence="3" id="KW-1185">Reference proteome</keyword>
<protein>
    <submittedName>
        <fullName evidence="2">Uncharacterized protein</fullName>
    </submittedName>
</protein>
<comment type="caution">
    <text evidence="2">The sequence shown here is derived from an EMBL/GenBank/DDBJ whole genome shotgun (WGS) entry which is preliminary data.</text>
</comment>
<sequence length="209" mass="22478">MAPSRQDQAGRGRCRGHLSLCDTVGTSHLPPANPQHKAHRSGRSDHSDASADAPSWGSRPAGAEIGPAMSLPETSGHVATLSLPNPRCGPPRYRFVARQAPSRQALTFFSVALPSALCHSHTTKQAPLPLAEDGRRPGQLALWPSDGSGQDSLFVAVLSTRLVARSPLPRCRCRRRCGFCWYCGIAQRRRPCIAPPRLGVIRVRLAVSG</sequence>
<proteinExistence type="predicted"/>
<dbReference type="Proteomes" id="UP001172102">
    <property type="component" value="Unassembled WGS sequence"/>
</dbReference>
<feature type="region of interest" description="Disordered" evidence="1">
    <location>
        <begin position="1"/>
        <end position="85"/>
    </location>
</feature>
<name>A0AA40E252_9PEZI</name>
<dbReference type="EMBL" id="JAUKUA010000002">
    <property type="protein sequence ID" value="KAK0724190.1"/>
    <property type="molecule type" value="Genomic_DNA"/>
</dbReference>
<organism evidence="2 3">
    <name type="scientific">Lasiosphaeris hirsuta</name>
    <dbReference type="NCBI Taxonomy" id="260670"/>
    <lineage>
        <taxon>Eukaryota</taxon>
        <taxon>Fungi</taxon>
        <taxon>Dikarya</taxon>
        <taxon>Ascomycota</taxon>
        <taxon>Pezizomycotina</taxon>
        <taxon>Sordariomycetes</taxon>
        <taxon>Sordariomycetidae</taxon>
        <taxon>Sordariales</taxon>
        <taxon>Lasiosphaeriaceae</taxon>
        <taxon>Lasiosphaeris</taxon>
    </lineage>
</organism>